<feature type="transmembrane region" description="Helical" evidence="2">
    <location>
        <begin position="69"/>
        <end position="89"/>
    </location>
</feature>
<keyword evidence="2" id="KW-0812">Transmembrane</keyword>
<keyword evidence="2" id="KW-0472">Membrane</keyword>
<name>A0A542ZR93_9ACTN</name>
<evidence type="ECO:0000313" key="4">
    <source>
        <dbReference type="Proteomes" id="UP000316196"/>
    </source>
</evidence>
<dbReference type="Proteomes" id="UP000316196">
    <property type="component" value="Unassembled WGS sequence"/>
</dbReference>
<accession>A0A542ZR93</accession>
<protein>
    <submittedName>
        <fullName evidence="3">Uncharacterized protein DUF4191</fullName>
    </submittedName>
</protein>
<organism evidence="3 4">
    <name type="scientific">Propioniferax innocua</name>
    <dbReference type="NCBI Taxonomy" id="1753"/>
    <lineage>
        <taxon>Bacteria</taxon>
        <taxon>Bacillati</taxon>
        <taxon>Actinomycetota</taxon>
        <taxon>Actinomycetes</taxon>
        <taxon>Propionibacteriales</taxon>
        <taxon>Propionibacteriaceae</taxon>
        <taxon>Propioniferax</taxon>
    </lineage>
</organism>
<evidence type="ECO:0000256" key="1">
    <source>
        <dbReference type="SAM" id="MobiDB-lite"/>
    </source>
</evidence>
<evidence type="ECO:0000256" key="2">
    <source>
        <dbReference type="SAM" id="Phobius"/>
    </source>
</evidence>
<feature type="region of interest" description="Disordered" evidence="1">
    <location>
        <begin position="244"/>
        <end position="267"/>
    </location>
</feature>
<evidence type="ECO:0000313" key="3">
    <source>
        <dbReference type="EMBL" id="TQL62874.1"/>
    </source>
</evidence>
<dbReference type="EMBL" id="VFOR01000001">
    <property type="protein sequence ID" value="TQL62874.1"/>
    <property type="molecule type" value="Genomic_DNA"/>
</dbReference>
<gene>
    <name evidence="3" type="ORF">FB460_0665</name>
</gene>
<proteinExistence type="predicted"/>
<reference evidence="3 4" key="1">
    <citation type="submission" date="2019-06" db="EMBL/GenBank/DDBJ databases">
        <title>Sequencing the genomes of 1000 actinobacteria strains.</title>
        <authorList>
            <person name="Klenk H.-P."/>
        </authorList>
    </citation>
    <scope>NUCLEOTIDE SEQUENCE [LARGE SCALE GENOMIC DNA]</scope>
    <source>
        <strain evidence="3 4">DSM 8251</strain>
    </source>
</reference>
<dbReference type="RefSeq" id="WP_246044223.1">
    <property type="nucleotide sequence ID" value="NZ_BAAAMD010000001.1"/>
</dbReference>
<keyword evidence="4" id="KW-1185">Reference proteome</keyword>
<dbReference type="InterPro" id="IPR025445">
    <property type="entry name" value="DUF4191"/>
</dbReference>
<comment type="caution">
    <text evidence="3">The sequence shown here is derived from an EMBL/GenBank/DDBJ whole genome shotgun (WGS) entry which is preliminary data.</text>
</comment>
<dbReference type="Pfam" id="PF13829">
    <property type="entry name" value="DUF4191"/>
    <property type="match status" value="1"/>
</dbReference>
<keyword evidence="2" id="KW-1133">Transmembrane helix</keyword>
<feature type="transmembrane region" description="Helical" evidence="2">
    <location>
        <begin position="95"/>
        <end position="114"/>
    </location>
</feature>
<sequence>MTEQLSEKEKAARRRADGKARVKRLQEEAKAKRRAEKERKRNSTDPKDMGRLKQIREVYRLTKEHDPNLPWLLLVAFLVPIVVLVTIGFLVGRPIMVGLLGLPVGLLLTTIVLTRRAKKATFLRYQGQAGSAEVALNMLPKGWTSTPALTFNKHKDMVHRAVGRSGVVLIGEGDSNRVRAMLNSEQRKHEKFTDAPVTTIIMGERKNEVPLGQLTSHIQKMPKVLQKYELTEVISRLRAIDATRPRMPMPKGPMPSMKGSRREMRGR</sequence>
<feature type="region of interest" description="Disordered" evidence="1">
    <location>
        <begin position="1"/>
        <end position="49"/>
    </location>
</feature>
<dbReference type="AlphaFoldDB" id="A0A542ZR93"/>